<sequence length="331" mass="37590">MQPKIKRKNTQGITYFGLVWKKHKSDTSVLRAEDVIPRSKNGVVSSMRPTCCLCDKPYSPDLMYIRCERCRKWFHGDALRLEEKRIIEIVSYRCCRCRRRAIPGCPHSDDYYHPEPEPIIQESSANIPSSEDTADEDPSFASFGRFKQTVKETIHADSSVHMESFVPGSNQEMNFVDDSYHSARPFDKESRPYDASFTWYTPGSGTCRRLDPVDDVRPPVPTARTSFGKDQTTTLRRAYGGFREIAAETGSLHERVRQGDYITNDEIMGTLDKLQQISLRHMKNIACHDVVYPESEASAQPMHNASTSTTRPSDHQSSSRTPAPDRNGTLS</sequence>
<dbReference type="InterPro" id="IPR013083">
    <property type="entry name" value="Znf_RING/FYVE/PHD"/>
</dbReference>
<dbReference type="PANTHER" id="PTHR46508">
    <property type="entry name" value="PHD FINGER FAMILY PROTEIN"/>
    <property type="match status" value="1"/>
</dbReference>
<dbReference type="GO" id="GO:0008270">
    <property type="term" value="F:zinc ion binding"/>
    <property type="evidence" value="ECO:0007669"/>
    <property type="project" value="UniProtKB-KW"/>
</dbReference>
<keyword evidence="1" id="KW-0479">Metal-binding</keyword>
<gene>
    <name evidence="4" type="ORF">QYE76_003147</name>
</gene>
<dbReference type="SUPFAM" id="SSF57903">
    <property type="entry name" value="FYVE/PHD zinc finger"/>
    <property type="match status" value="1"/>
</dbReference>
<keyword evidence="1" id="KW-0863">Zinc-finger</keyword>
<feature type="compositionally biased region" description="Polar residues" evidence="3">
    <location>
        <begin position="297"/>
        <end position="321"/>
    </location>
</feature>
<evidence type="ECO:0000256" key="1">
    <source>
        <dbReference type="ARBA" id="ARBA00022771"/>
    </source>
</evidence>
<evidence type="ECO:0000256" key="2">
    <source>
        <dbReference type="ARBA" id="ARBA00022833"/>
    </source>
</evidence>
<protein>
    <submittedName>
        <fullName evidence="4">Uncharacterized protein</fullName>
    </submittedName>
</protein>
<dbReference type="InterPro" id="IPR011011">
    <property type="entry name" value="Znf_FYVE_PHD"/>
</dbReference>
<dbReference type="PANTHER" id="PTHR46508:SF11">
    <property type="entry name" value="OS11G0148800 PROTEIN"/>
    <property type="match status" value="1"/>
</dbReference>
<proteinExistence type="predicted"/>
<evidence type="ECO:0000256" key="3">
    <source>
        <dbReference type="SAM" id="MobiDB-lite"/>
    </source>
</evidence>
<keyword evidence="5" id="KW-1185">Reference proteome</keyword>
<feature type="region of interest" description="Disordered" evidence="3">
    <location>
        <begin position="296"/>
        <end position="331"/>
    </location>
</feature>
<dbReference type="Proteomes" id="UP001231189">
    <property type="component" value="Unassembled WGS sequence"/>
</dbReference>
<dbReference type="Gene3D" id="3.30.40.10">
    <property type="entry name" value="Zinc/RING finger domain, C3HC4 (zinc finger)"/>
    <property type="match status" value="1"/>
</dbReference>
<evidence type="ECO:0000313" key="4">
    <source>
        <dbReference type="EMBL" id="KAK1628832.1"/>
    </source>
</evidence>
<comment type="caution">
    <text evidence="4">The sequence shown here is derived from an EMBL/GenBank/DDBJ whole genome shotgun (WGS) entry which is preliminary data.</text>
</comment>
<keyword evidence="2" id="KW-0862">Zinc</keyword>
<evidence type="ECO:0000313" key="5">
    <source>
        <dbReference type="Proteomes" id="UP001231189"/>
    </source>
</evidence>
<accession>A0AAD8VYZ2</accession>
<dbReference type="AlphaFoldDB" id="A0AAD8VYZ2"/>
<organism evidence="4 5">
    <name type="scientific">Lolium multiflorum</name>
    <name type="common">Italian ryegrass</name>
    <name type="synonym">Lolium perenne subsp. multiflorum</name>
    <dbReference type="NCBI Taxonomy" id="4521"/>
    <lineage>
        <taxon>Eukaryota</taxon>
        <taxon>Viridiplantae</taxon>
        <taxon>Streptophyta</taxon>
        <taxon>Embryophyta</taxon>
        <taxon>Tracheophyta</taxon>
        <taxon>Spermatophyta</taxon>
        <taxon>Magnoliopsida</taxon>
        <taxon>Liliopsida</taxon>
        <taxon>Poales</taxon>
        <taxon>Poaceae</taxon>
        <taxon>BOP clade</taxon>
        <taxon>Pooideae</taxon>
        <taxon>Poodae</taxon>
        <taxon>Poeae</taxon>
        <taxon>Poeae Chloroplast Group 2 (Poeae type)</taxon>
        <taxon>Loliodinae</taxon>
        <taxon>Loliinae</taxon>
        <taxon>Lolium</taxon>
    </lineage>
</organism>
<name>A0AAD8VYZ2_LOLMU</name>
<reference evidence="4" key="1">
    <citation type="submission" date="2023-07" db="EMBL/GenBank/DDBJ databases">
        <title>A chromosome-level genome assembly of Lolium multiflorum.</title>
        <authorList>
            <person name="Chen Y."/>
            <person name="Copetti D."/>
            <person name="Kolliker R."/>
            <person name="Studer B."/>
        </authorList>
    </citation>
    <scope>NUCLEOTIDE SEQUENCE</scope>
    <source>
        <strain evidence="4">02402/16</strain>
        <tissue evidence="4">Leaf</tissue>
    </source>
</reference>
<dbReference type="EMBL" id="JAUUTY010000005">
    <property type="protein sequence ID" value="KAK1628832.1"/>
    <property type="molecule type" value="Genomic_DNA"/>
</dbReference>